<evidence type="ECO:0000259" key="9">
    <source>
        <dbReference type="Pfam" id="PF00291"/>
    </source>
</evidence>
<evidence type="ECO:0000313" key="10">
    <source>
        <dbReference type="EMBL" id="REG81451.1"/>
    </source>
</evidence>
<keyword evidence="3 8" id="KW-0663">Pyridoxal phosphate</keyword>
<comment type="cofactor">
    <cofactor evidence="1">
        <name>pyridoxal 5'-phosphate</name>
        <dbReference type="ChEBI" id="CHEBI:597326"/>
    </cofactor>
</comment>
<gene>
    <name evidence="10" type="ORF">DFP81_11438</name>
</gene>
<protein>
    <recommendedName>
        <fullName evidence="6">L-cysteate sulfo-lyase</fullName>
        <ecNumber evidence="5">4.4.1.25</ecNumber>
    </recommendedName>
</protein>
<evidence type="ECO:0000256" key="6">
    <source>
        <dbReference type="ARBA" id="ARBA00068519"/>
    </source>
</evidence>
<dbReference type="NCBIfam" id="NF003031">
    <property type="entry name" value="PRK03910.1-4"/>
    <property type="match status" value="1"/>
</dbReference>
<dbReference type="Gene3D" id="3.40.50.1100">
    <property type="match status" value="2"/>
</dbReference>
<evidence type="ECO:0000256" key="3">
    <source>
        <dbReference type="ARBA" id="ARBA00022898"/>
    </source>
</evidence>
<evidence type="ECO:0000313" key="11">
    <source>
        <dbReference type="Proteomes" id="UP000256542"/>
    </source>
</evidence>
<dbReference type="InterPro" id="IPR001926">
    <property type="entry name" value="TrpB-like_PALP"/>
</dbReference>
<proteinExistence type="inferred from homology"/>
<dbReference type="Proteomes" id="UP000256542">
    <property type="component" value="Unassembled WGS sequence"/>
</dbReference>
<dbReference type="InterPro" id="IPR036052">
    <property type="entry name" value="TrpB-like_PALP_sf"/>
</dbReference>
<evidence type="ECO:0000256" key="1">
    <source>
        <dbReference type="ARBA" id="ARBA00001933"/>
    </source>
</evidence>
<dbReference type="GO" id="GO:0019148">
    <property type="term" value="F:D-cysteine desulfhydrase activity"/>
    <property type="evidence" value="ECO:0007669"/>
    <property type="project" value="TreeGrafter"/>
</dbReference>
<keyword evidence="11" id="KW-1185">Reference proteome</keyword>
<feature type="modified residue" description="N6-(pyridoxal phosphate)lysine" evidence="8">
    <location>
        <position position="49"/>
    </location>
</feature>
<feature type="domain" description="Tryptophan synthase beta chain-like PALP" evidence="9">
    <location>
        <begin position="14"/>
        <end position="318"/>
    </location>
</feature>
<comment type="similarity">
    <text evidence="2">Belongs to the ACC deaminase/D-cysteine desulfhydrase family.</text>
</comment>
<evidence type="ECO:0000256" key="7">
    <source>
        <dbReference type="PIRSR" id="PIRSR006278-1"/>
    </source>
</evidence>
<dbReference type="NCBIfam" id="TIGR01275">
    <property type="entry name" value="ACC_deam_rel"/>
    <property type="match status" value="1"/>
</dbReference>
<dbReference type="AlphaFoldDB" id="A0A3E0DJ29"/>
<organism evidence="10 11">
    <name type="scientific">Marinomonas pollencensis</name>
    <dbReference type="NCBI Taxonomy" id="491954"/>
    <lineage>
        <taxon>Bacteria</taxon>
        <taxon>Pseudomonadati</taxon>
        <taxon>Pseudomonadota</taxon>
        <taxon>Gammaproteobacteria</taxon>
        <taxon>Oceanospirillales</taxon>
        <taxon>Oceanospirillaceae</taxon>
        <taxon>Marinomonas</taxon>
    </lineage>
</organism>
<dbReference type="FunFam" id="3.40.50.1100:FF:000017">
    <property type="entry name" value="D-cysteine desulfhydrase"/>
    <property type="match status" value="1"/>
</dbReference>
<feature type="active site" description="Nucleophile" evidence="7">
    <location>
        <position position="76"/>
    </location>
</feature>
<dbReference type="EMBL" id="QUNG01000014">
    <property type="protein sequence ID" value="REG81451.1"/>
    <property type="molecule type" value="Genomic_DNA"/>
</dbReference>
<evidence type="ECO:0000256" key="4">
    <source>
        <dbReference type="ARBA" id="ARBA00023239"/>
    </source>
</evidence>
<dbReference type="EC" id="4.4.1.25" evidence="5"/>
<sequence>MHLSRYPRLHFAHLATPLEPMTRLSEHLGGPTIWIKRDDCTGLAGGGNKTRKLEFLMGDAIEKGADTIITQGATQSNHARQTAAIATKMGMACEILLEDRTGSKDVDYNYNGNVLLDQLFGASLSKYPAGTDMNQAMEEVAERLRKEGKKPYIIPGGGSNPIGALGYVNAALELLAQANDMGLKIDRVVHATGSAGTQAGLVTGLVATNSQIPVLGIGVRVPQETQEANVFRLAEKTAEYLNIPGAVKREDVMANCNYVGDGYGIPTQSGLEAIELFAQYESILLDPVYSAKGAAGLIDLIRKGEFGKDENIVFLHTGGSQALFGYREAFDFKDYC</sequence>
<dbReference type="PANTHER" id="PTHR43780:SF2">
    <property type="entry name" value="1-AMINOCYCLOPROPANE-1-CARBOXYLATE DEAMINASE-RELATED"/>
    <property type="match status" value="1"/>
</dbReference>
<comment type="caution">
    <text evidence="10">The sequence shown here is derived from an EMBL/GenBank/DDBJ whole genome shotgun (WGS) entry which is preliminary data.</text>
</comment>
<dbReference type="InterPro" id="IPR005966">
    <property type="entry name" value="D-Cys_desShydrase"/>
</dbReference>
<keyword evidence="4" id="KW-0456">Lyase</keyword>
<evidence type="ECO:0000256" key="5">
    <source>
        <dbReference type="ARBA" id="ARBA00066825"/>
    </source>
</evidence>
<dbReference type="Pfam" id="PF00291">
    <property type="entry name" value="PALP"/>
    <property type="match status" value="1"/>
</dbReference>
<dbReference type="SUPFAM" id="SSF53686">
    <property type="entry name" value="Tryptophan synthase beta subunit-like PLP-dependent enzymes"/>
    <property type="match status" value="1"/>
</dbReference>
<dbReference type="InterPro" id="IPR027278">
    <property type="entry name" value="ACCD_DCysDesulf"/>
</dbReference>
<evidence type="ECO:0000256" key="2">
    <source>
        <dbReference type="ARBA" id="ARBA00008639"/>
    </source>
</evidence>
<accession>A0A3E0DJ29</accession>
<name>A0A3E0DJ29_9GAMM</name>
<evidence type="ECO:0000256" key="8">
    <source>
        <dbReference type="PIRSR" id="PIRSR006278-2"/>
    </source>
</evidence>
<dbReference type="PIRSF" id="PIRSF006278">
    <property type="entry name" value="ACCD_DCysDesulf"/>
    <property type="match status" value="1"/>
</dbReference>
<dbReference type="OrthoDB" id="9801249at2"/>
<dbReference type="RefSeq" id="WP_115898817.1">
    <property type="nucleotide sequence ID" value="NZ_QUNG01000014.1"/>
</dbReference>
<reference evidence="10 11" key="1">
    <citation type="submission" date="2018-08" db="EMBL/GenBank/DDBJ databases">
        <title>Genomic Encyclopedia of Type Strains, Phase III (KMG-III): the genomes of soil and plant-associated and newly described type strains.</title>
        <authorList>
            <person name="Whitman W."/>
        </authorList>
    </citation>
    <scope>NUCLEOTIDE SEQUENCE [LARGE SCALE GENOMIC DNA]</scope>
    <source>
        <strain evidence="10 11">CECT 7375</strain>
    </source>
</reference>
<dbReference type="PANTHER" id="PTHR43780">
    <property type="entry name" value="1-AMINOCYCLOPROPANE-1-CARBOXYLATE DEAMINASE-RELATED"/>
    <property type="match status" value="1"/>
</dbReference>
<dbReference type="GO" id="GO:0034011">
    <property type="term" value="F:L-cysteate sulfo-lyase activity"/>
    <property type="evidence" value="ECO:0007669"/>
    <property type="project" value="UniProtKB-EC"/>
</dbReference>